<evidence type="ECO:0000313" key="2">
    <source>
        <dbReference type="Proteomes" id="UP000827872"/>
    </source>
</evidence>
<proteinExistence type="predicted"/>
<dbReference type="EMBL" id="CM037614">
    <property type="protein sequence ID" value="KAH8015410.1"/>
    <property type="molecule type" value="Genomic_DNA"/>
</dbReference>
<comment type="caution">
    <text evidence="1">The sequence shown here is derived from an EMBL/GenBank/DDBJ whole genome shotgun (WGS) entry which is preliminary data.</text>
</comment>
<dbReference type="Proteomes" id="UP000827872">
    <property type="component" value="Linkage Group LG01"/>
</dbReference>
<organism evidence="1 2">
    <name type="scientific">Sphaerodactylus townsendi</name>
    <dbReference type="NCBI Taxonomy" id="933632"/>
    <lineage>
        <taxon>Eukaryota</taxon>
        <taxon>Metazoa</taxon>
        <taxon>Chordata</taxon>
        <taxon>Craniata</taxon>
        <taxon>Vertebrata</taxon>
        <taxon>Euteleostomi</taxon>
        <taxon>Lepidosauria</taxon>
        <taxon>Squamata</taxon>
        <taxon>Bifurcata</taxon>
        <taxon>Gekkota</taxon>
        <taxon>Sphaerodactylidae</taxon>
        <taxon>Sphaerodactylus</taxon>
    </lineage>
</organism>
<accession>A0ACB8G6K5</accession>
<name>A0ACB8G6K5_9SAUR</name>
<sequence length="123" mass="13693">MLGGIYVQTRTKGKEYKINPALTSLPSLLWDSPVSLRELESTQKKTSLQCCFLNPFPQERYQNFPLSSAISPVTSTVDKRRFLPPEGSQIKAKLLQGSRLEESNLEPLPPRGPAPPKGTQDKP</sequence>
<keyword evidence="2" id="KW-1185">Reference proteome</keyword>
<protein>
    <submittedName>
        <fullName evidence="1">Uncharacterized protein</fullName>
    </submittedName>
</protein>
<reference evidence="1" key="1">
    <citation type="submission" date="2021-08" db="EMBL/GenBank/DDBJ databases">
        <title>The first chromosome-level gecko genome reveals the dynamic sex chromosomes of Neotropical dwarf geckos (Sphaerodactylidae: Sphaerodactylus).</title>
        <authorList>
            <person name="Pinto B.J."/>
            <person name="Keating S.E."/>
            <person name="Gamble T."/>
        </authorList>
    </citation>
    <scope>NUCLEOTIDE SEQUENCE</scope>
    <source>
        <strain evidence="1">TG3544</strain>
    </source>
</reference>
<evidence type="ECO:0000313" key="1">
    <source>
        <dbReference type="EMBL" id="KAH8015410.1"/>
    </source>
</evidence>
<gene>
    <name evidence="1" type="ORF">K3G42_003517</name>
</gene>